<comment type="similarity">
    <text evidence="1">Belongs to the myoviridae tail sheath protein family.</text>
</comment>
<sequence length="514" mass="54887">MPVTLTYPGVYIEEVPSGVRTIVGVATSITAFVGRALRGPVNRPVRVQSFAEFERIFGGLWTSSGMSYAVQHFFLNGGGDALIVRVVHSGDATPANNAAAATGATGGLDLTAANPGEWGNRLRITIDHNTRDPADVSLFNLIVEEMNGTGPSASAIASEAFRNVSVATTSPRFVQTVLAAESVFVRATAVPNTRPAAASLFLTGGQDGIAPTAAEVQGAPANKTGLFALEDADLFNLLCIPPVAPDGDADPAVYTAALAYCKQRRAMLIVDPRTSWANPTAVESDANNSAGFIAPLRDENAILYFPRVRMADPLQENRLASFVPCGVMAGVIARTDAQRGVWKAPAGQEATLAGVRELAYKMTDGENGRINPLGINALRAFPVTGNVAWGARTLEGADRLASEWKYIPVRRLALFIEESLFRGTQWVVFEPNDEPLWAQIRLNVGAFMQDLFRQGAFQGSSPREAFFVRCDRTTTTQSDIDRGIVNIHVGFAPLKPAEFVVIRIQQIAGQSAGA</sequence>
<dbReference type="InterPro" id="IPR052042">
    <property type="entry name" value="Tail_sheath_structural"/>
</dbReference>
<reference evidence="3" key="1">
    <citation type="journal article" date="2020" name="mSystems">
        <title>Genome- and Community-Level Interaction Insights into Carbon Utilization and Element Cycling Functions of Hydrothermarchaeota in Hydrothermal Sediment.</title>
        <authorList>
            <person name="Zhou Z."/>
            <person name="Liu Y."/>
            <person name="Xu W."/>
            <person name="Pan J."/>
            <person name="Luo Z.H."/>
            <person name="Li M."/>
        </authorList>
    </citation>
    <scope>NUCLEOTIDE SEQUENCE [LARGE SCALE GENOMIC DNA]</scope>
    <source>
        <strain evidence="3">SpSt-289</strain>
    </source>
</reference>
<organism evidence="3">
    <name type="scientific">Caldilinea aerophila</name>
    <dbReference type="NCBI Taxonomy" id="133453"/>
    <lineage>
        <taxon>Bacteria</taxon>
        <taxon>Bacillati</taxon>
        <taxon>Chloroflexota</taxon>
        <taxon>Caldilineae</taxon>
        <taxon>Caldilineales</taxon>
        <taxon>Caldilineaceae</taxon>
        <taxon>Caldilinea</taxon>
    </lineage>
</organism>
<dbReference type="EMBL" id="DSMG01000167">
    <property type="protein sequence ID" value="HDX33032.1"/>
    <property type="molecule type" value="Genomic_DNA"/>
</dbReference>
<feature type="domain" description="Tail sheath protein C-terminal" evidence="2">
    <location>
        <begin position="402"/>
        <end position="506"/>
    </location>
</feature>
<dbReference type="Gene3D" id="3.40.50.11780">
    <property type="match status" value="2"/>
</dbReference>
<dbReference type="PANTHER" id="PTHR35861:SF1">
    <property type="entry name" value="PHAGE TAIL SHEATH PROTEIN"/>
    <property type="match status" value="1"/>
</dbReference>
<protein>
    <submittedName>
        <fullName evidence="3">Phage tail sheath family protein</fullName>
    </submittedName>
</protein>
<dbReference type="PANTHER" id="PTHR35861">
    <property type="match status" value="1"/>
</dbReference>
<evidence type="ECO:0000256" key="1">
    <source>
        <dbReference type="ARBA" id="ARBA00008005"/>
    </source>
</evidence>
<dbReference type="Pfam" id="PF17482">
    <property type="entry name" value="Phage_sheath_1C"/>
    <property type="match status" value="1"/>
</dbReference>
<evidence type="ECO:0000259" key="2">
    <source>
        <dbReference type="Pfam" id="PF17482"/>
    </source>
</evidence>
<name>A0A7C1FHD4_9CHLR</name>
<proteinExistence type="inferred from homology"/>
<gene>
    <name evidence="3" type="ORF">ENQ20_16330</name>
</gene>
<comment type="caution">
    <text evidence="3">The sequence shown here is derived from an EMBL/GenBank/DDBJ whole genome shotgun (WGS) entry which is preliminary data.</text>
</comment>
<dbReference type="AlphaFoldDB" id="A0A7C1FHD4"/>
<dbReference type="InterPro" id="IPR020287">
    <property type="entry name" value="Tail_sheath_C"/>
</dbReference>
<accession>A0A7C1FHD4</accession>
<evidence type="ECO:0000313" key="3">
    <source>
        <dbReference type="EMBL" id="HDX33032.1"/>
    </source>
</evidence>